<dbReference type="HOGENOM" id="CLU_2501805_0_0_1"/>
<evidence type="ECO:0000313" key="3">
    <source>
        <dbReference type="Proteomes" id="UP000006591"/>
    </source>
</evidence>
<dbReference type="EnsemblPlants" id="ONIVA06G14000.1">
    <property type="protein sequence ID" value="ONIVA06G14000.1"/>
    <property type="gene ID" value="ONIVA06G14000"/>
</dbReference>
<evidence type="ECO:0000313" key="2">
    <source>
        <dbReference type="EnsemblPlants" id="ONIVA06G14000.1"/>
    </source>
</evidence>
<dbReference type="Proteomes" id="UP000006591">
    <property type="component" value="Chromosome 6"/>
</dbReference>
<reference evidence="2" key="1">
    <citation type="submission" date="2015-04" db="UniProtKB">
        <authorList>
            <consortium name="EnsemblPlants"/>
        </authorList>
    </citation>
    <scope>IDENTIFICATION</scope>
    <source>
        <strain evidence="2">SL10</strain>
    </source>
</reference>
<dbReference type="Gramene" id="ONIVA06G14000.1">
    <property type="protein sequence ID" value="ONIVA06G14000.1"/>
    <property type="gene ID" value="ONIVA06G14000"/>
</dbReference>
<proteinExistence type="predicted"/>
<organism evidence="2">
    <name type="scientific">Oryza nivara</name>
    <name type="common">Indian wild rice</name>
    <name type="synonym">Oryza sativa f. spontanea</name>
    <dbReference type="NCBI Taxonomy" id="4536"/>
    <lineage>
        <taxon>Eukaryota</taxon>
        <taxon>Viridiplantae</taxon>
        <taxon>Streptophyta</taxon>
        <taxon>Embryophyta</taxon>
        <taxon>Tracheophyta</taxon>
        <taxon>Spermatophyta</taxon>
        <taxon>Magnoliopsida</taxon>
        <taxon>Liliopsida</taxon>
        <taxon>Poales</taxon>
        <taxon>Poaceae</taxon>
        <taxon>BOP clade</taxon>
        <taxon>Oryzoideae</taxon>
        <taxon>Oryzeae</taxon>
        <taxon>Oryzinae</taxon>
        <taxon>Oryza</taxon>
    </lineage>
</organism>
<evidence type="ECO:0000256" key="1">
    <source>
        <dbReference type="SAM" id="MobiDB-lite"/>
    </source>
</evidence>
<feature type="region of interest" description="Disordered" evidence="1">
    <location>
        <begin position="1"/>
        <end position="20"/>
    </location>
</feature>
<accession>A0A0E0HPK0</accession>
<protein>
    <submittedName>
        <fullName evidence="2">Uncharacterized protein</fullName>
    </submittedName>
</protein>
<sequence>MASTPSVRAGRTGGRRRREEALLDGTTVIDHFGVCSTTRGHMGILKGNCQGQKFEKHPIEPQRSARLLSDPKFLIQQTSEGSWAGA</sequence>
<keyword evidence="3" id="KW-1185">Reference proteome</keyword>
<reference evidence="2" key="2">
    <citation type="submission" date="2018-04" db="EMBL/GenBank/DDBJ databases">
        <title>OnivRS2 (Oryza nivara Reference Sequence Version 2).</title>
        <authorList>
            <person name="Zhang J."/>
            <person name="Kudrna D."/>
            <person name="Lee S."/>
            <person name="Talag J."/>
            <person name="Rajasekar S."/>
            <person name="Welchert J."/>
            <person name="Hsing Y.-I."/>
            <person name="Wing R.A."/>
        </authorList>
    </citation>
    <scope>NUCLEOTIDE SEQUENCE [LARGE SCALE GENOMIC DNA]</scope>
    <source>
        <strain evidence="2">SL10</strain>
    </source>
</reference>
<name>A0A0E0HPK0_ORYNI</name>
<dbReference type="AlphaFoldDB" id="A0A0E0HPK0"/>